<organism evidence="1 2">
    <name type="scientific">Halococcus saccharolyticus DSM 5350</name>
    <dbReference type="NCBI Taxonomy" id="1227455"/>
    <lineage>
        <taxon>Archaea</taxon>
        <taxon>Methanobacteriati</taxon>
        <taxon>Methanobacteriota</taxon>
        <taxon>Stenosarchaea group</taxon>
        <taxon>Halobacteria</taxon>
        <taxon>Halobacteriales</taxon>
        <taxon>Halococcaceae</taxon>
        <taxon>Halococcus</taxon>
    </lineage>
</organism>
<dbReference type="Proteomes" id="UP000011669">
    <property type="component" value="Unassembled WGS sequence"/>
</dbReference>
<proteinExistence type="predicted"/>
<accession>M0MNH3</accession>
<sequence length="64" mass="7319">MNSCPICSEDVSEERPRHQVLLEIEDETRSTSQFMGDETGVKRVCIDRQLCADCWQDLRGTLST</sequence>
<comment type="caution">
    <text evidence="1">The sequence shown here is derived from an EMBL/GenBank/DDBJ whole genome shotgun (WGS) entry which is preliminary data.</text>
</comment>
<reference evidence="1 2" key="1">
    <citation type="journal article" date="2014" name="PLoS Genet.">
        <title>Phylogenetically driven sequencing of extremely halophilic archaea reveals strategies for static and dynamic osmo-response.</title>
        <authorList>
            <person name="Becker E.A."/>
            <person name="Seitzer P.M."/>
            <person name="Tritt A."/>
            <person name="Larsen D."/>
            <person name="Krusor M."/>
            <person name="Yao A.I."/>
            <person name="Wu D."/>
            <person name="Madern D."/>
            <person name="Eisen J.A."/>
            <person name="Darling A.E."/>
            <person name="Facciotti M.T."/>
        </authorList>
    </citation>
    <scope>NUCLEOTIDE SEQUENCE [LARGE SCALE GENOMIC DNA]</scope>
    <source>
        <strain evidence="1 2">DSM 5350</strain>
    </source>
</reference>
<gene>
    <name evidence="1" type="ORF">C449_04655</name>
</gene>
<dbReference type="OrthoDB" id="209607at2157"/>
<dbReference type="RefSeq" id="WP_006076786.1">
    <property type="nucleotide sequence ID" value="NZ_AOMD01000014.1"/>
</dbReference>
<evidence type="ECO:0000313" key="1">
    <source>
        <dbReference type="EMBL" id="EMA46294.1"/>
    </source>
</evidence>
<evidence type="ECO:0000313" key="2">
    <source>
        <dbReference type="Proteomes" id="UP000011669"/>
    </source>
</evidence>
<dbReference type="InParanoid" id="M0MNH3"/>
<dbReference type="PATRIC" id="fig|1227455.4.peg.948"/>
<protein>
    <submittedName>
        <fullName evidence="1">Uncharacterized protein</fullName>
    </submittedName>
</protein>
<dbReference type="EMBL" id="AOMD01000014">
    <property type="protein sequence ID" value="EMA46294.1"/>
    <property type="molecule type" value="Genomic_DNA"/>
</dbReference>
<dbReference type="AlphaFoldDB" id="M0MNH3"/>
<name>M0MNH3_9EURY</name>
<keyword evidence="2" id="KW-1185">Reference proteome</keyword>